<comment type="caution">
    <text evidence="2">The sequence shown here is derived from an EMBL/GenBank/DDBJ whole genome shotgun (WGS) entry which is preliminary data.</text>
</comment>
<dbReference type="AlphaFoldDB" id="A0A0A6UBW5"/>
<organism evidence="2 3">
    <name type="scientific">Actinoplanes utahensis</name>
    <dbReference type="NCBI Taxonomy" id="1869"/>
    <lineage>
        <taxon>Bacteria</taxon>
        <taxon>Bacillati</taxon>
        <taxon>Actinomycetota</taxon>
        <taxon>Actinomycetes</taxon>
        <taxon>Micromonosporales</taxon>
        <taxon>Micromonosporaceae</taxon>
        <taxon>Actinoplanes</taxon>
    </lineage>
</organism>
<dbReference type="OrthoDB" id="3383660at2"/>
<protein>
    <recommendedName>
        <fullName evidence="1">PAS domain-containing protein</fullName>
    </recommendedName>
</protein>
<dbReference type="CDD" id="cd00130">
    <property type="entry name" value="PAS"/>
    <property type="match status" value="1"/>
</dbReference>
<sequence length="153" mass="16104">MAHVELSLSGAFVPQARTPSEVEFVTSVERWTMTVAAADEPCLILGVDGTILAVSPSASELLGLGKPAEALGRRLSTALHLIDFTAGGSRLEDPEAENIPPLLALRSERLARGLMRVVPGEDEAPLTVDAVSTPLMAGDRVGGTLTFLSPVRY</sequence>
<dbReference type="SMART" id="SM00091">
    <property type="entry name" value="PAS"/>
    <property type="match status" value="1"/>
</dbReference>
<dbReference type="RefSeq" id="WP_043532919.1">
    <property type="nucleotide sequence ID" value="NZ_BAABKU010000006.1"/>
</dbReference>
<dbReference type="Proteomes" id="UP000054537">
    <property type="component" value="Unassembled WGS sequence"/>
</dbReference>
<evidence type="ECO:0000259" key="1">
    <source>
        <dbReference type="SMART" id="SM00091"/>
    </source>
</evidence>
<dbReference type="SUPFAM" id="SSF55785">
    <property type="entry name" value="PYP-like sensor domain (PAS domain)"/>
    <property type="match status" value="1"/>
</dbReference>
<dbReference type="InterPro" id="IPR035965">
    <property type="entry name" value="PAS-like_dom_sf"/>
</dbReference>
<evidence type="ECO:0000313" key="3">
    <source>
        <dbReference type="Proteomes" id="UP000054537"/>
    </source>
</evidence>
<gene>
    <name evidence="2" type="ORF">MB27_37450</name>
</gene>
<accession>A0A0A6UBW5</accession>
<dbReference type="STRING" id="1869.MB27_37450"/>
<evidence type="ECO:0000313" key="2">
    <source>
        <dbReference type="EMBL" id="KHD72971.1"/>
    </source>
</evidence>
<dbReference type="eggNOG" id="ENOG5033CCQ">
    <property type="taxonomic scope" value="Bacteria"/>
</dbReference>
<dbReference type="EMBL" id="JRTT01000135">
    <property type="protein sequence ID" value="KHD72971.1"/>
    <property type="molecule type" value="Genomic_DNA"/>
</dbReference>
<reference evidence="2 3" key="1">
    <citation type="submission" date="2014-10" db="EMBL/GenBank/DDBJ databases">
        <title>Draft genome sequence of Actinoplanes utahensis NRRL 12052.</title>
        <authorList>
            <person name="Velasco-Bucheli B."/>
            <person name="del Cerro C."/>
            <person name="Hormigo D."/>
            <person name="Garcia J.L."/>
            <person name="Acebal C."/>
            <person name="Arroyo M."/>
            <person name="de la Mata I."/>
        </authorList>
    </citation>
    <scope>NUCLEOTIDE SEQUENCE [LARGE SCALE GENOMIC DNA]</scope>
    <source>
        <strain evidence="2 3">NRRL 12052</strain>
    </source>
</reference>
<proteinExistence type="predicted"/>
<feature type="domain" description="PAS" evidence="1">
    <location>
        <begin position="29"/>
        <end position="96"/>
    </location>
</feature>
<name>A0A0A6UBW5_ACTUT</name>
<dbReference type="InterPro" id="IPR000014">
    <property type="entry name" value="PAS"/>
</dbReference>
<keyword evidence="3" id="KW-1185">Reference proteome</keyword>